<feature type="zinc finger region" description="CR-type" evidence="6">
    <location>
        <begin position="179"/>
        <end position="260"/>
    </location>
</feature>
<keyword evidence="11" id="KW-1185">Reference proteome</keyword>
<evidence type="ECO:0000256" key="6">
    <source>
        <dbReference type="PROSITE-ProRule" id="PRU00546"/>
    </source>
</evidence>
<dbReference type="Proteomes" id="UP000000598">
    <property type="component" value="Chromosome E"/>
</dbReference>
<evidence type="ECO:0000256" key="3">
    <source>
        <dbReference type="ARBA" id="ARBA00022771"/>
    </source>
</evidence>
<dbReference type="InterPro" id="IPR001623">
    <property type="entry name" value="DnaJ_domain"/>
</dbReference>
<feature type="compositionally biased region" description="Low complexity" evidence="7">
    <location>
        <begin position="478"/>
        <end position="487"/>
    </location>
</feature>
<feature type="compositionally biased region" description="Basic and acidic residues" evidence="7">
    <location>
        <begin position="460"/>
        <end position="476"/>
    </location>
</feature>
<dbReference type="Gene3D" id="2.60.260.20">
    <property type="entry name" value="Urease metallochaperone UreE, N-terminal domain"/>
    <property type="match status" value="2"/>
</dbReference>
<dbReference type="PROSITE" id="PS51188">
    <property type="entry name" value="ZF_CR"/>
    <property type="match status" value="1"/>
</dbReference>
<feature type="domain" description="CR-type" evidence="9">
    <location>
        <begin position="179"/>
        <end position="260"/>
    </location>
</feature>
<dbReference type="SUPFAM" id="SSF49493">
    <property type="entry name" value="HSP40/DnaJ peptide-binding domain"/>
    <property type="match status" value="2"/>
</dbReference>
<dbReference type="PRINTS" id="PR00625">
    <property type="entry name" value="JDOMAIN"/>
</dbReference>
<evidence type="ECO:0000256" key="1">
    <source>
        <dbReference type="ARBA" id="ARBA00022723"/>
    </source>
</evidence>
<dbReference type="FunCoup" id="Q6CP33">
    <property type="interactions" value="530"/>
</dbReference>
<dbReference type="GO" id="GO:0006457">
    <property type="term" value="P:protein folding"/>
    <property type="evidence" value="ECO:0007669"/>
    <property type="project" value="InterPro"/>
</dbReference>
<dbReference type="PROSITE" id="PS50076">
    <property type="entry name" value="DNAJ_2"/>
    <property type="match status" value="1"/>
</dbReference>
<dbReference type="Gene3D" id="2.10.230.10">
    <property type="entry name" value="Heat shock protein DnaJ, cysteine-rich domain"/>
    <property type="match status" value="1"/>
</dbReference>
<dbReference type="OMA" id="RGPDIKH"/>
<proteinExistence type="predicted"/>
<dbReference type="PROSITE" id="PS00636">
    <property type="entry name" value="DNAJ_1"/>
    <property type="match status" value="1"/>
</dbReference>
<dbReference type="InterPro" id="IPR044713">
    <property type="entry name" value="DNJA1/2-like"/>
</dbReference>
<dbReference type="InterPro" id="IPR008971">
    <property type="entry name" value="HSP40/DnaJ_pept-bd"/>
</dbReference>
<evidence type="ECO:0000313" key="10">
    <source>
        <dbReference type="EMBL" id="CAG99393.1"/>
    </source>
</evidence>
<dbReference type="InterPro" id="IPR001305">
    <property type="entry name" value="HSP_DnaJ_Cys-rich_dom"/>
</dbReference>
<dbReference type="Pfam" id="PF00684">
    <property type="entry name" value="DnaJ_CXXCXGXG"/>
    <property type="match status" value="1"/>
</dbReference>
<accession>Q6CP33</accession>
<feature type="domain" description="J" evidence="8">
    <location>
        <begin position="6"/>
        <end position="71"/>
    </location>
</feature>
<dbReference type="CDD" id="cd10747">
    <property type="entry name" value="DnaJ_C"/>
    <property type="match status" value="1"/>
</dbReference>
<dbReference type="CDD" id="cd06257">
    <property type="entry name" value="DnaJ"/>
    <property type="match status" value="1"/>
</dbReference>
<evidence type="ECO:0000259" key="9">
    <source>
        <dbReference type="PROSITE" id="PS51188"/>
    </source>
</evidence>
<evidence type="ECO:0000256" key="5">
    <source>
        <dbReference type="ARBA" id="ARBA00023186"/>
    </source>
</evidence>
<dbReference type="SMART" id="SM00271">
    <property type="entry name" value="DnaJ"/>
    <property type="match status" value="1"/>
</dbReference>
<reference evidence="10 11" key="1">
    <citation type="journal article" date="2004" name="Nature">
        <title>Genome evolution in yeasts.</title>
        <authorList>
            <consortium name="Genolevures"/>
            <person name="Dujon B."/>
            <person name="Sherman D."/>
            <person name="Fischer G."/>
            <person name="Durrens P."/>
            <person name="Casaregola S."/>
            <person name="Lafontaine I."/>
            <person name="de Montigny J."/>
            <person name="Marck C."/>
            <person name="Neuveglise C."/>
            <person name="Talla E."/>
            <person name="Goffard N."/>
            <person name="Frangeul L."/>
            <person name="Aigle M."/>
            <person name="Anthouard V."/>
            <person name="Babour A."/>
            <person name="Barbe V."/>
            <person name="Barnay S."/>
            <person name="Blanchin S."/>
            <person name="Beckerich J.M."/>
            <person name="Beyne E."/>
            <person name="Bleykasten C."/>
            <person name="Boisrame A."/>
            <person name="Boyer J."/>
            <person name="Cattolico L."/>
            <person name="Confanioleri F."/>
            <person name="de Daruvar A."/>
            <person name="Despons L."/>
            <person name="Fabre E."/>
            <person name="Fairhead C."/>
            <person name="Ferry-Dumazet H."/>
            <person name="Groppi A."/>
            <person name="Hantraye F."/>
            <person name="Hennequin C."/>
            <person name="Jauniaux N."/>
            <person name="Joyet P."/>
            <person name="Kachouri R."/>
            <person name="Kerrest A."/>
            <person name="Koszul R."/>
            <person name="Lemaire M."/>
            <person name="Lesur I."/>
            <person name="Ma L."/>
            <person name="Muller H."/>
            <person name="Nicaud J.M."/>
            <person name="Nikolski M."/>
            <person name="Oztas S."/>
            <person name="Ozier-Kalogeropoulos O."/>
            <person name="Pellenz S."/>
            <person name="Potier S."/>
            <person name="Richard G.F."/>
            <person name="Straub M.L."/>
            <person name="Suleau A."/>
            <person name="Swennene D."/>
            <person name="Tekaia F."/>
            <person name="Wesolowski-Louvel M."/>
            <person name="Westhof E."/>
            <person name="Wirth B."/>
            <person name="Zeniou-Meyer M."/>
            <person name="Zivanovic I."/>
            <person name="Bolotin-Fukuhara M."/>
            <person name="Thierry A."/>
            <person name="Bouchier C."/>
            <person name="Caudron B."/>
            <person name="Scarpelli C."/>
            <person name="Gaillardin C."/>
            <person name="Weissenbach J."/>
            <person name="Wincker P."/>
            <person name="Souciet J.L."/>
        </authorList>
    </citation>
    <scope>NUCLEOTIDE SEQUENCE [LARGE SCALE GENOMIC DNA]</scope>
    <source>
        <strain evidence="11">ATCC 8585 / CBS 2359 / DSM 70799 / NBRC 1267 / NRRL Y-1140 / WM37</strain>
    </source>
</reference>
<dbReference type="eggNOG" id="KOG0712">
    <property type="taxonomic scope" value="Eukaryota"/>
</dbReference>
<protein>
    <submittedName>
        <fullName evidence="10">KLLA0E07899p</fullName>
    </submittedName>
</protein>
<dbReference type="Gene3D" id="1.10.287.110">
    <property type="entry name" value="DnaJ domain"/>
    <property type="match status" value="1"/>
</dbReference>
<name>Q6CP33_KLULA</name>
<dbReference type="AlphaFoldDB" id="Q6CP33"/>
<dbReference type="InterPro" id="IPR018253">
    <property type="entry name" value="DnaJ_domain_CS"/>
</dbReference>
<dbReference type="CDD" id="cd10719">
    <property type="entry name" value="DnaJ_zf"/>
    <property type="match status" value="1"/>
</dbReference>
<feature type="region of interest" description="Disordered" evidence="7">
    <location>
        <begin position="456"/>
        <end position="495"/>
    </location>
</feature>
<dbReference type="KEGG" id="kla:KLLA0_E07899g"/>
<dbReference type="EMBL" id="CR382125">
    <property type="protein sequence ID" value="CAG99393.1"/>
    <property type="molecule type" value="Genomic_DNA"/>
</dbReference>
<gene>
    <name evidence="10" type="ORF">KLLA0_E07899g</name>
</gene>
<dbReference type="FunFam" id="2.10.230.10:FF:000001">
    <property type="entry name" value="DnaJ subfamily A member 2"/>
    <property type="match status" value="1"/>
</dbReference>
<evidence type="ECO:0000259" key="8">
    <source>
        <dbReference type="PROSITE" id="PS50076"/>
    </source>
</evidence>
<dbReference type="GO" id="GO:0001671">
    <property type="term" value="F:ATPase activator activity"/>
    <property type="evidence" value="ECO:0007669"/>
    <property type="project" value="UniProtKB-ARBA"/>
</dbReference>
<evidence type="ECO:0000313" key="11">
    <source>
        <dbReference type="Proteomes" id="UP000000598"/>
    </source>
</evidence>
<dbReference type="GO" id="GO:0008270">
    <property type="term" value="F:zinc ion binding"/>
    <property type="evidence" value="ECO:0007669"/>
    <property type="project" value="UniProtKB-KW"/>
</dbReference>
<dbReference type="SUPFAM" id="SSF57938">
    <property type="entry name" value="DnaJ/Hsp40 cysteine-rich domain"/>
    <property type="match status" value="1"/>
</dbReference>
<dbReference type="GO" id="GO:0072655">
    <property type="term" value="P:establishment of protein localization to mitochondrion"/>
    <property type="evidence" value="ECO:0007669"/>
    <property type="project" value="UniProtKB-ARBA"/>
</dbReference>
<keyword evidence="2" id="KW-0677">Repeat</keyword>
<dbReference type="InterPro" id="IPR036410">
    <property type="entry name" value="HSP_DnaJ_Cys-rich_dom_sf"/>
</dbReference>
<dbReference type="STRING" id="284590.Q6CP33"/>
<dbReference type="Pfam" id="PF00226">
    <property type="entry name" value="DnaJ"/>
    <property type="match status" value="1"/>
</dbReference>
<dbReference type="PaxDb" id="284590-Q6CP33"/>
<dbReference type="PANTHER" id="PTHR43888">
    <property type="entry name" value="DNAJ-LIKE-2, ISOFORM A-RELATED"/>
    <property type="match status" value="1"/>
</dbReference>
<keyword evidence="1 6" id="KW-0479">Metal-binding</keyword>
<dbReference type="InterPro" id="IPR036869">
    <property type="entry name" value="J_dom_sf"/>
</dbReference>
<keyword evidence="4 6" id="KW-0862">Zinc</keyword>
<dbReference type="InterPro" id="IPR002939">
    <property type="entry name" value="DnaJ_C"/>
</dbReference>
<dbReference type="InParanoid" id="Q6CP33"/>
<evidence type="ECO:0000256" key="7">
    <source>
        <dbReference type="SAM" id="MobiDB-lite"/>
    </source>
</evidence>
<dbReference type="HOGENOM" id="CLU_017633_10_0_1"/>
<dbReference type="GO" id="GO:0030544">
    <property type="term" value="F:Hsp70 protein binding"/>
    <property type="evidence" value="ECO:0007669"/>
    <property type="project" value="InterPro"/>
</dbReference>
<dbReference type="Pfam" id="PF01556">
    <property type="entry name" value="DnaJ_C"/>
    <property type="match status" value="1"/>
</dbReference>
<dbReference type="SUPFAM" id="SSF46565">
    <property type="entry name" value="Chaperone J-domain"/>
    <property type="match status" value="1"/>
</dbReference>
<evidence type="ECO:0000256" key="4">
    <source>
        <dbReference type="ARBA" id="ARBA00022833"/>
    </source>
</evidence>
<organism evidence="10 11">
    <name type="scientific">Kluyveromyces lactis (strain ATCC 8585 / CBS 2359 / DSM 70799 / NBRC 1267 / NRRL Y-1140 / WM37)</name>
    <name type="common">Yeast</name>
    <name type="synonym">Candida sphaerica</name>
    <dbReference type="NCBI Taxonomy" id="284590"/>
    <lineage>
        <taxon>Eukaryota</taxon>
        <taxon>Fungi</taxon>
        <taxon>Dikarya</taxon>
        <taxon>Ascomycota</taxon>
        <taxon>Saccharomycotina</taxon>
        <taxon>Saccharomycetes</taxon>
        <taxon>Saccharomycetales</taxon>
        <taxon>Saccharomycetaceae</taxon>
        <taxon>Kluyveromyces</taxon>
    </lineage>
</organism>
<sequence length="495" mass="55426">MAKNTKLYDILEVNTTATEQEIKKAYRKKALKHHPDKNNHSAESIKLFQDISHAYETLSNSNKRELYDQYGTVDEGEISEIIAKQNMGNTGSNGNSHPFSAHTAGDLFAQFFGGRGSSGTGASGFGFMRGMVNGPFQSFSHDFNMNSMADFEDDGSHEMASGPGIRHNLKCNLYDLFHGKRAKLALNRTRLCQRCQGYGGKKATQCRGCQGTGLFTTTKRMGPMVQTWQTTCKECSGTGKYIRSKDACTECSGNGFIKERKFFDVEVLPGMRNGNEIILPGEADEVINTEYGKERVIPGDVIITIQLTRNEESNMRYKYLVHDHDLILDNFEVDLKTSLCGGTIIIEDHPSGNPFKIEVLSGELLKPGCIKCVENKGMPVDSNGNFGNLYIRFRVKFPEQLKSDTINKLSEILVQDENISSILSDSINNKSYKINSSDIAEEQVLSTFTTEDLQSKFKNAKRDSPNKRKHADRDGPHYNTTYDYDYNPTESCHMN</sequence>
<keyword evidence="5" id="KW-0143">Chaperone</keyword>
<keyword evidence="3 6" id="KW-0863">Zinc-finger</keyword>
<dbReference type="GO" id="GO:0051082">
    <property type="term" value="F:unfolded protein binding"/>
    <property type="evidence" value="ECO:0007669"/>
    <property type="project" value="InterPro"/>
</dbReference>
<evidence type="ECO:0000256" key="2">
    <source>
        <dbReference type="ARBA" id="ARBA00022737"/>
    </source>
</evidence>